<sequence length="350" mass="38865">MCKAVILKTELGMEKYVANNLEVECEVIGAPMGFQGLVLLRNCKDPQEALRKALEMPEVIRGMVAQVCTKADLEELREAARELAKELEGKRFAVRTVRRGKHPFTSVQVNAELGSVVLDTVNAKVDLSNPEKVLMVEIIGDEAYLAVVDPEYAGMKKLKGKRSVKDLFDKLIVIQEPYLGPRKSVEELGKRIGRVLQSYGVKEYYFGLTEEVNAIELSWLIRAVEDGARARYEQAKRTEGKARKVELKVFDMYHLVGSKGKKEVVVIFEPEGKSFEEAEEELGKALVRAKRVKAVLGSRKGTPMGLYRFADFVVDIAPGVVLSTETALAGALESLAIAYLKGIKDEGKEE</sequence>
<dbReference type="InterPro" id="IPR050102">
    <property type="entry name" value="tRNA_sulfurtransferase_ThiI"/>
</dbReference>
<keyword evidence="1" id="KW-0694">RNA-binding</keyword>
<accession>A0A977K966</accession>
<evidence type="ECO:0000256" key="1">
    <source>
        <dbReference type="PROSITE-ProRule" id="PRU00529"/>
    </source>
</evidence>
<dbReference type="AlphaFoldDB" id="A0A977K966"/>
<gene>
    <name evidence="4" type="ORF">IPA_02580</name>
</gene>
<dbReference type="EMBL" id="CP006868">
    <property type="protein sequence ID" value="UXD21304.1"/>
    <property type="molecule type" value="Genomic_DNA"/>
</dbReference>
<dbReference type="PANTHER" id="PTHR43209:SF1">
    <property type="entry name" value="TRNA SULFURTRANSFERASE"/>
    <property type="match status" value="1"/>
</dbReference>
<dbReference type="PROSITE" id="PS51165">
    <property type="entry name" value="THUMP"/>
    <property type="match status" value="1"/>
</dbReference>
<dbReference type="Pfam" id="PF14419">
    <property type="entry name" value="SPOUT_MTase_2"/>
    <property type="match status" value="1"/>
</dbReference>
<name>A0A977K966_9CREN</name>
<evidence type="ECO:0000313" key="4">
    <source>
        <dbReference type="EMBL" id="UXD21304.1"/>
    </source>
</evidence>
<dbReference type="GO" id="GO:0052837">
    <property type="term" value="P:thiazole biosynthetic process"/>
    <property type="evidence" value="ECO:0007669"/>
    <property type="project" value="TreeGrafter"/>
</dbReference>
<dbReference type="InterPro" id="IPR025849">
    <property type="entry name" value="MJ0421-like_SPOUT_MTase"/>
</dbReference>
<keyword evidence="2" id="KW-0175">Coiled coil</keyword>
<dbReference type="GO" id="GO:0005829">
    <property type="term" value="C:cytosol"/>
    <property type="evidence" value="ECO:0007669"/>
    <property type="project" value="TreeGrafter"/>
</dbReference>
<dbReference type="InterPro" id="IPR004114">
    <property type="entry name" value="THUMP_dom"/>
</dbReference>
<dbReference type="GO" id="GO:0002937">
    <property type="term" value="P:tRNA 4-thiouridine biosynthesis"/>
    <property type="evidence" value="ECO:0007669"/>
    <property type="project" value="TreeGrafter"/>
</dbReference>
<dbReference type="KEGG" id="ipc:IPA_02580"/>
<dbReference type="Pfam" id="PF02926">
    <property type="entry name" value="THUMP"/>
    <property type="match status" value="1"/>
</dbReference>
<evidence type="ECO:0000256" key="2">
    <source>
        <dbReference type="SAM" id="Coils"/>
    </source>
</evidence>
<feature type="coiled-coil region" evidence="2">
    <location>
        <begin position="66"/>
        <end position="93"/>
    </location>
</feature>
<feature type="domain" description="THUMP" evidence="3">
    <location>
        <begin position="47"/>
        <end position="149"/>
    </location>
</feature>
<dbReference type="GO" id="GO:0003723">
    <property type="term" value="F:RNA binding"/>
    <property type="evidence" value="ECO:0007669"/>
    <property type="project" value="UniProtKB-UniRule"/>
</dbReference>
<dbReference type="SUPFAM" id="SSF143437">
    <property type="entry name" value="THUMP domain-like"/>
    <property type="match status" value="1"/>
</dbReference>
<keyword evidence="5" id="KW-1185">Reference proteome</keyword>
<reference evidence="4" key="1">
    <citation type="submission" date="2013-11" db="EMBL/GenBank/DDBJ databases">
        <title>Comparative genomics of Ignicoccus.</title>
        <authorList>
            <person name="Podar M."/>
        </authorList>
    </citation>
    <scope>NUCLEOTIDE SEQUENCE</scope>
    <source>
        <strain evidence="4">DSM 13166</strain>
    </source>
</reference>
<proteinExistence type="predicted"/>
<dbReference type="SMART" id="SM00981">
    <property type="entry name" value="THUMP"/>
    <property type="match status" value="1"/>
</dbReference>
<evidence type="ECO:0000313" key="5">
    <source>
        <dbReference type="Proteomes" id="UP001063698"/>
    </source>
</evidence>
<dbReference type="PANTHER" id="PTHR43209">
    <property type="entry name" value="TRNA SULFURTRANSFERASE"/>
    <property type="match status" value="1"/>
</dbReference>
<organism evidence="4 5">
    <name type="scientific">Ignicoccus pacificus DSM 13166</name>
    <dbReference type="NCBI Taxonomy" id="940294"/>
    <lineage>
        <taxon>Archaea</taxon>
        <taxon>Thermoproteota</taxon>
        <taxon>Thermoprotei</taxon>
        <taxon>Desulfurococcales</taxon>
        <taxon>Desulfurococcaceae</taxon>
        <taxon>Ignicoccus</taxon>
    </lineage>
</organism>
<dbReference type="Proteomes" id="UP001063698">
    <property type="component" value="Chromosome"/>
</dbReference>
<evidence type="ECO:0000259" key="3">
    <source>
        <dbReference type="PROSITE" id="PS51165"/>
    </source>
</evidence>
<protein>
    <recommendedName>
        <fullName evidence="3">THUMP domain-containing protein</fullName>
    </recommendedName>
</protein>
<dbReference type="Gene3D" id="3.30.2130.30">
    <property type="match status" value="1"/>
</dbReference>